<dbReference type="PANTHER" id="PTHR36113">
    <property type="entry name" value="LYASE, PUTATIVE-RELATED-RELATED"/>
    <property type="match status" value="1"/>
</dbReference>
<gene>
    <name evidence="2" type="ORF">JOF47_001280</name>
</gene>
<dbReference type="Gene3D" id="3.10.180.10">
    <property type="entry name" value="2,3-Dihydroxybiphenyl 1,2-Dioxygenase, domain 1"/>
    <property type="match status" value="1"/>
</dbReference>
<dbReference type="Pfam" id="PF13669">
    <property type="entry name" value="Glyoxalase_4"/>
    <property type="match status" value="1"/>
</dbReference>
<dbReference type="RefSeq" id="WP_342592720.1">
    <property type="nucleotide sequence ID" value="NZ_BAAAJY010000003.1"/>
</dbReference>
<evidence type="ECO:0000313" key="2">
    <source>
        <dbReference type="EMBL" id="MBP2385769.1"/>
    </source>
</evidence>
<dbReference type="Proteomes" id="UP001296993">
    <property type="component" value="Unassembled WGS sequence"/>
</dbReference>
<keyword evidence="3" id="KW-1185">Reference proteome</keyword>
<evidence type="ECO:0000313" key="3">
    <source>
        <dbReference type="Proteomes" id="UP001296993"/>
    </source>
</evidence>
<dbReference type="SUPFAM" id="SSF54593">
    <property type="entry name" value="Glyoxalase/Bleomycin resistance protein/Dihydroxybiphenyl dioxygenase"/>
    <property type="match status" value="1"/>
</dbReference>
<dbReference type="PROSITE" id="PS51819">
    <property type="entry name" value="VOC"/>
    <property type="match status" value="1"/>
</dbReference>
<dbReference type="PANTHER" id="PTHR36113:SF6">
    <property type="entry name" value="FOSFOMYCIN RESISTANCE PROTEIN FOSX"/>
    <property type="match status" value="1"/>
</dbReference>
<accession>A0ABS4XBC0</accession>
<comment type="caution">
    <text evidence="2">The sequence shown here is derived from an EMBL/GenBank/DDBJ whole genome shotgun (WGS) entry which is preliminary data.</text>
</comment>
<dbReference type="InterPro" id="IPR029068">
    <property type="entry name" value="Glyas_Bleomycin-R_OHBP_Dase"/>
</dbReference>
<feature type="domain" description="VOC" evidence="1">
    <location>
        <begin position="21"/>
        <end position="146"/>
    </location>
</feature>
<sequence length="147" mass="15648">MADSPGSEPATESVAVPRSGRLHHTEIWVRDLEASRATVGWLLEQLGYGPGEPWANGTSYHGANDYIVLESGPDVLPVAHQRCAPGVNHLAFAAGSRKRVDGLAAAAIQRGFRLLFADAHPYAGGPQHYAAYLADPDGFEFELVAGD</sequence>
<dbReference type="InterPro" id="IPR051332">
    <property type="entry name" value="Fosfomycin_Res_Enzymes"/>
</dbReference>
<proteinExistence type="predicted"/>
<evidence type="ECO:0000259" key="1">
    <source>
        <dbReference type="PROSITE" id="PS51819"/>
    </source>
</evidence>
<dbReference type="GO" id="GO:0004619">
    <property type="term" value="F:phosphoglycerate mutase activity"/>
    <property type="evidence" value="ECO:0007669"/>
    <property type="project" value="UniProtKB-EC"/>
</dbReference>
<protein>
    <submittedName>
        <fullName evidence="2">Phosphoglycerate mutase</fullName>
        <ecNumber evidence="2">5.4.2.12</ecNumber>
    </submittedName>
</protein>
<dbReference type="EC" id="5.4.2.12" evidence="2"/>
<dbReference type="InterPro" id="IPR037523">
    <property type="entry name" value="VOC_core"/>
</dbReference>
<name>A0ABS4XBC0_9MICC</name>
<dbReference type="EMBL" id="JAGIOF010000001">
    <property type="protein sequence ID" value="MBP2385769.1"/>
    <property type="molecule type" value="Genomic_DNA"/>
</dbReference>
<organism evidence="2 3">
    <name type="scientific">Paeniglutamicibacter kerguelensis</name>
    <dbReference type="NCBI Taxonomy" id="254788"/>
    <lineage>
        <taxon>Bacteria</taxon>
        <taxon>Bacillati</taxon>
        <taxon>Actinomycetota</taxon>
        <taxon>Actinomycetes</taxon>
        <taxon>Micrococcales</taxon>
        <taxon>Micrococcaceae</taxon>
        <taxon>Paeniglutamicibacter</taxon>
    </lineage>
</organism>
<keyword evidence="2" id="KW-0413">Isomerase</keyword>
<reference evidence="2 3" key="1">
    <citation type="submission" date="2021-03" db="EMBL/GenBank/DDBJ databases">
        <title>Sequencing the genomes of 1000 actinobacteria strains.</title>
        <authorList>
            <person name="Klenk H.-P."/>
        </authorList>
    </citation>
    <scope>NUCLEOTIDE SEQUENCE [LARGE SCALE GENOMIC DNA]</scope>
    <source>
        <strain evidence="2 3">DSM 15797</strain>
    </source>
</reference>